<feature type="domain" description="AAA+ ATPase" evidence="5">
    <location>
        <begin position="118"/>
        <end position="253"/>
    </location>
</feature>
<evidence type="ECO:0000256" key="4">
    <source>
        <dbReference type="RuleBase" id="RU003651"/>
    </source>
</evidence>
<dbReference type="Pfam" id="PF08740">
    <property type="entry name" value="BCS1_N"/>
    <property type="match status" value="1"/>
</dbReference>
<keyword evidence="4" id="KW-0547">Nucleotide-binding</keyword>
<dbReference type="InterPro" id="IPR027417">
    <property type="entry name" value="P-loop_NTPase"/>
</dbReference>
<name>A0AB34FC96_9HYPO</name>
<dbReference type="AlphaFoldDB" id="A0AB34FC96"/>
<comment type="similarity">
    <text evidence="2">Belongs to the AAA ATPase family. BCS1 subfamily.</text>
</comment>
<dbReference type="InterPro" id="IPR003593">
    <property type="entry name" value="AAA+_ATPase"/>
</dbReference>
<evidence type="ECO:0000256" key="2">
    <source>
        <dbReference type="ARBA" id="ARBA00007448"/>
    </source>
</evidence>
<keyword evidence="3" id="KW-0472">Membrane</keyword>
<dbReference type="Proteomes" id="UP001163105">
    <property type="component" value="Unassembled WGS sequence"/>
</dbReference>
<dbReference type="InterPro" id="IPR050747">
    <property type="entry name" value="Mitochondrial_chaperone_BCS1"/>
</dbReference>
<sequence length="404" mass="45995">MAGNILFIAPSKGIISFLEADIGFRKEEEISITSFGRSSELLRQFLEECRDEYLKQIQKKTTIFENRNDRWKKVATRTIRPLSTVIVNEKQKQHLFEDVKTFIAPDTRRWFVERNIPYRRGYLLYGPPGTGKSSFSFSVAGELGIDIYIVNIPDVNDQSLKDLFSELPQQCVVLLEDIDAAGIGRPSDNDDSDGGLPGSRKGVTMSGLLNTLDGVASQEGRVVIMTTNHIDNLDEALIRPGRVDRKVEFQFADADMISQLFRCIHGFQSWMALEMTIDESTSISNAMVKLRVIDEMTTDGGRLPWQKRLAYLQLYRSLQILERIVERMRRRGQINSGRGQGNKTHVRQIYSDALQGKTENHVRLQKRIAKRHFLGLRNSLFLAVAYSDYAGTRMYAVNPTSKEC</sequence>
<proteinExistence type="inferred from homology"/>
<protein>
    <submittedName>
        <fullName evidence="6">Mitochondrial chaperone BCS1</fullName>
    </submittedName>
</protein>
<dbReference type="InterPro" id="IPR003959">
    <property type="entry name" value="ATPase_AAA_core"/>
</dbReference>
<dbReference type="InterPro" id="IPR003960">
    <property type="entry name" value="ATPase_AAA_CS"/>
</dbReference>
<dbReference type="Gene3D" id="3.40.50.300">
    <property type="entry name" value="P-loop containing nucleotide triphosphate hydrolases"/>
    <property type="match status" value="1"/>
</dbReference>
<keyword evidence="4" id="KW-0067">ATP-binding</keyword>
<evidence type="ECO:0000259" key="5">
    <source>
        <dbReference type="SMART" id="SM00382"/>
    </source>
</evidence>
<dbReference type="Pfam" id="PF00004">
    <property type="entry name" value="AAA"/>
    <property type="match status" value="1"/>
</dbReference>
<keyword evidence="3" id="KW-0496">Mitochondrion</keyword>
<keyword evidence="3" id="KW-0999">Mitochondrion inner membrane</keyword>
<dbReference type="SMART" id="SM00382">
    <property type="entry name" value="AAA"/>
    <property type="match status" value="1"/>
</dbReference>
<organism evidence="6 7">
    <name type="scientific">Purpureocillium lavendulum</name>
    <dbReference type="NCBI Taxonomy" id="1247861"/>
    <lineage>
        <taxon>Eukaryota</taxon>
        <taxon>Fungi</taxon>
        <taxon>Dikarya</taxon>
        <taxon>Ascomycota</taxon>
        <taxon>Pezizomycotina</taxon>
        <taxon>Sordariomycetes</taxon>
        <taxon>Hypocreomycetidae</taxon>
        <taxon>Hypocreales</taxon>
        <taxon>Ophiocordycipitaceae</taxon>
        <taxon>Purpureocillium</taxon>
    </lineage>
</organism>
<dbReference type="GO" id="GO:0005524">
    <property type="term" value="F:ATP binding"/>
    <property type="evidence" value="ECO:0007669"/>
    <property type="project" value="UniProtKB-KW"/>
</dbReference>
<evidence type="ECO:0000256" key="1">
    <source>
        <dbReference type="ARBA" id="ARBA00004434"/>
    </source>
</evidence>
<evidence type="ECO:0000313" key="7">
    <source>
        <dbReference type="Proteomes" id="UP001163105"/>
    </source>
</evidence>
<dbReference type="GO" id="GO:0005743">
    <property type="term" value="C:mitochondrial inner membrane"/>
    <property type="evidence" value="ECO:0007669"/>
    <property type="project" value="UniProtKB-SubCell"/>
</dbReference>
<dbReference type="PROSITE" id="PS00674">
    <property type="entry name" value="AAA"/>
    <property type="match status" value="1"/>
</dbReference>
<comment type="caution">
    <text evidence="6">The sequence shown here is derived from an EMBL/GenBank/DDBJ whole genome shotgun (WGS) entry which is preliminary data.</text>
</comment>
<evidence type="ECO:0000313" key="6">
    <source>
        <dbReference type="EMBL" id="KAJ6436589.1"/>
    </source>
</evidence>
<dbReference type="EMBL" id="JAQHRD010000019">
    <property type="protein sequence ID" value="KAJ6436589.1"/>
    <property type="molecule type" value="Genomic_DNA"/>
</dbReference>
<keyword evidence="7" id="KW-1185">Reference proteome</keyword>
<dbReference type="InterPro" id="IPR014851">
    <property type="entry name" value="BCS1_N"/>
</dbReference>
<comment type="subcellular location">
    <subcellularLocation>
        <location evidence="1">Mitochondrion inner membrane</location>
        <topology evidence="1">Single-pass membrane protein</topology>
    </subcellularLocation>
</comment>
<evidence type="ECO:0000256" key="3">
    <source>
        <dbReference type="ARBA" id="ARBA00022792"/>
    </source>
</evidence>
<gene>
    <name evidence="6" type="primary">BCS1</name>
    <name evidence="6" type="ORF">O9K51_10831</name>
</gene>
<accession>A0AB34FC96</accession>
<dbReference type="GO" id="GO:0016887">
    <property type="term" value="F:ATP hydrolysis activity"/>
    <property type="evidence" value="ECO:0007669"/>
    <property type="project" value="InterPro"/>
</dbReference>
<dbReference type="PANTHER" id="PTHR23070">
    <property type="entry name" value="BCS1 AAA-TYPE ATPASE"/>
    <property type="match status" value="1"/>
</dbReference>
<dbReference type="SUPFAM" id="SSF52540">
    <property type="entry name" value="P-loop containing nucleoside triphosphate hydrolases"/>
    <property type="match status" value="1"/>
</dbReference>
<reference evidence="6" key="1">
    <citation type="submission" date="2023-01" db="EMBL/GenBank/DDBJ databases">
        <title>The growth and conidiation of Purpureocillium lavendulum are regulated by nitrogen source and histone H3K14 acetylation.</title>
        <authorList>
            <person name="Tang P."/>
            <person name="Han J."/>
            <person name="Zhang C."/>
            <person name="Tang P."/>
            <person name="Qi F."/>
            <person name="Zhang K."/>
            <person name="Liang L."/>
        </authorList>
    </citation>
    <scope>NUCLEOTIDE SEQUENCE</scope>
    <source>
        <strain evidence="6">YMF1.00683</strain>
    </source>
</reference>